<keyword evidence="3" id="KW-1185">Reference proteome</keyword>
<accession>A0A5N8V8H3</accession>
<dbReference type="Proteomes" id="UP000325849">
    <property type="component" value="Unassembled WGS sequence"/>
</dbReference>
<evidence type="ECO:0000256" key="1">
    <source>
        <dbReference type="SAM" id="MobiDB-lite"/>
    </source>
</evidence>
<gene>
    <name evidence="2" type="ORF">FNH09_09730</name>
</gene>
<protein>
    <submittedName>
        <fullName evidence="2">Tetratricopeptide repeat protein</fullName>
    </submittedName>
</protein>
<reference evidence="2 3" key="1">
    <citation type="submission" date="2019-07" db="EMBL/GenBank/DDBJ databases">
        <title>New species of Amycolatopsis and Streptomyces.</title>
        <authorList>
            <person name="Duangmal K."/>
            <person name="Teo W.F.A."/>
            <person name="Lipun K."/>
        </authorList>
    </citation>
    <scope>NUCLEOTIDE SEQUENCE [LARGE SCALE GENOMIC DNA]</scope>
    <source>
        <strain evidence="2 3">NBRC 109810</strain>
    </source>
</reference>
<dbReference type="Gene3D" id="1.25.40.10">
    <property type="entry name" value="Tetratricopeptide repeat domain"/>
    <property type="match status" value="2"/>
</dbReference>
<proteinExistence type="predicted"/>
<evidence type="ECO:0000313" key="2">
    <source>
        <dbReference type="EMBL" id="MPY31551.1"/>
    </source>
</evidence>
<comment type="caution">
    <text evidence="2">The sequence shown here is derived from an EMBL/GenBank/DDBJ whole genome shotgun (WGS) entry which is preliminary data.</text>
</comment>
<name>A0A5N8V8H3_9ACTN</name>
<dbReference type="RefSeq" id="WP_152886340.1">
    <property type="nucleotide sequence ID" value="NZ_VJZD01000027.1"/>
</dbReference>
<dbReference type="EMBL" id="VJZD01000027">
    <property type="protein sequence ID" value="MPY31551.1"/>
    <property type="molecule type" value="Genomic_DNA"/>
</dbReference>
<organism evidence="2 3">
    <name type="scientific">Streptomyces adustus</name>
    <dbReference type="NCBI Taxonomy" id="1609272"/>
    <lineage>
        <taxon>Bacteria</taxon>
        <taxon>Bacillati</taxon>
        <taxon>Actinomycetota</taxon>
        <taxon>Actinomycetes</taxon>
        <taxon>Kitasatosporales</taxon>
        <taxon>Streptomycetaceae</taxon>
        <taxon>Streptomyces</taxon>
    </lineage>
</organism>
<evidence type="ECO:0000313" key="3">
    <source>
        <dbReference type="Proteomes" id="UP000325849"/>
    </source>
</evidence>
<dbReference type="AlphaFoldDB" id="A0A5N8V8H3"/>
<dbReference type="InterPro" id="IPR011990">
    <property type="entry name" value="TPR-like_helical_dom_sf"/>
</dbReference>
<sequence length="1004" mass="111116">MPGNTIDDLLSATLQRVVAFFEDGNTQVLFTSDVLELVERLLRAERRSDGERQLEVAVAVGSLRLARYLARQDGAGYEDIAAAAEQFAVVARYDPSRVPDELPYMYAMELLRHSEAVGDGRRRDQAIDMLRQFRGQPSDRNLLLEAEYNLGVALWRRFTADLDPEDLDESITVLWRAVALTEAGTSQRPMCLSSLSVALRTRFDHARDEEDLRRAVACSRDAVAVHVPGHPYTPLLMSNHGLVLQALYDRTAVPDDLAEAEGASRRAIAATPPGHPEMPEMLRILSMILGRRYDRGRDREVLDEAVSRAAEAERSTRGLAPGARVGILVELAAELRRRFTLARVPADLDRAIDSEREAARARKPGHPERPGILCRLSTSLQTRFSHLQCAEDLDEAVETGREAVAALPQLQEDRAAIMHSLACALITRYWESGRIADLDEAVSVGTEAVRAETASDTARASLRFRLGVMLMSRFERLGDRADLEGALVAGRAALEGAGVDSPDAPLRRRFVLSALRVRAQHADDAQNLDEAIALGHAAVDAPSTDRGGHARASADLVLALIQRFDRQGDERDVYRAVEIGERALALTPGGDPIWVELKNVLGISMMTKFRHSGDVRDLNSAVEQLRGAIDGCQPDWRERASALGNLGVALTARFTHTGNEPDLVESIRLGEQAEAESLPGEWGLTATWSELARSWLTLFERTRRPGDLDRALRWAVRAADHTRDDHFQWANRQFRVLSVLQDWIHVRNDPRALEEAIDRARAVKANLGRKHHSRGAVVGSLGGLLLLRYEWRGDPDDVKEALDLFAEAVRGESEWSADRARFQVNVGIALRRRFMAQKDSDDLVAALAVWREAAQSSAATPLTRIQAADRLGDFASAHDRWDDALWGFDAAVRLLPLLAWRGTSRSTQENSVAEYLGLATKAASCAMTTGRVDRAVELLEHGRGVMWSQYLETHTDLDELSRVSPMLAAELNRVRAGLAATGESAASRSEFREANRPPQEWTQT</sequence>
<dbReference type="OrthoDB" id="4336082at2"/>
<feature type="region of interest" description="Disordered" evidence="1">
    <location>
        <begin position="981"/>
        <end position="1004"/>
    </location>
</feature>